<feature type="domain" description="Nudix hydrolase" evidence="3">
    <location>
        <begin position="38"/>
        <end position="161"/>
    </location>
</feature>
<dbReference type="InterPro" id="IPR015797">
    <property type="entry name" value="NUDIX_hydrolase-like_dom_sf"/>
</dbReference>
<organism evidence="4 5">
    <name type="scientific">Sessilibacter corallicola</name>
    <dbReference type="NCBI Taxonomy" id="2904075"/>
    <lineage>
        <taxon>Bacteria</taxon>
        <taxon>Pseudomonadati</taxon>
        <taxon>Pseudomonadota</taxon>
        <taxon>Gammaproteobacteria</taxon>
        <taxon>Cellvibrionales</taxon>
        <taxon>Cellvibrionaceae</taxon>
        <taxon>Sessilibacter</taxon>
    </lineage>
</organism>
<dbReference type="PANTHER" id="PTHR43222:SF2">
    <property type="entry name" value="NUDIX HYDROLASE 23, CHLOROPLASTIC"/>
    <property type="match status" value="1"/>
</dbReference>
<dbReference type="RefSeq" id="WP_353302635.1">
    <property type="nucleotide sequence ID" value="NZ_BAABWN010000005.1"/>
</dbReference>
<evidence type="ECO:0000313" key="4">
    <source>
        <dbReference type="EMBL" id="GAA6167977.1"/>
    </source>
</evidence>
<sequence length="176" mass="20068">MDIKFCTQCGGSVQQTIPHPDNHARYICSQCGFIHYQNPNVVTGCLVHKNDKVLLCKRSIEPRHGLWTVPAGFMENGESTRVAAQRETTEEAGANINIKDLFVLANLTHANQVYMLYRAELIDDNFQPGHESSDVKLFDQDQIPWDNIAFYTVKLALEKFFSDYPKGQFSLHEIDF</sequence>
<reference evidence="4 5" key="1">
    <citation type="submission" date="2024-04" db="EMBL/GenBank/DDBJ databases">
        <title>Draft genome sequence of Sessilibacter corallicola NBRC 116591.</title>
        <authorList>
            <person name="Miyakawa T."/>
            <person name="Kusuya Y."/>
            <person name="Miura T."/>
        </authorList>
    </citation>
    <scope>NUCLEOTIDE SEQUENCE [LARGE SCALE GENOMIC DNA]</scope>
    <source>
        <strain evidence="4 5">KU-00831-HH</strain>
    </source>
</reference>
<dbReference type="SUPFAM" id="SSF55811">
    <property type="entry name" value="Nudix"/>
    <property type="match status" value="1"/>
</dbReference>
<dbReference type="CDD" id="cd04511">
    <property type="entry name" value="NUDIX_Hydrolase"/>
    <property type="match status" value="1"/>
</dbReference>
<evidence type="ECO:0000313" key="5">
    <source>
        <dbReference type="Proteomes" id="UP001465153"/>
    </source>
</evidence>
<evidence type="ECO:0000256" key="2">
    <source>
        <dbReference type="ARBA" id="ARBA00022801"/>
    </source>
</evidence>
<dbReference type="InterPro" id="IPR020084">
    <property type="entry name" value="NUDIX_hydrolase_CS"/>
</dbReference>
<dbReference type="GO" id="GO:0016787">
    <property type="term" value="F:hydrolase activity"/>
    <property type="evidence" value="ECO:0007669"/>
    <property type="project" value="UniProtKB-KW"/>
</dbReference>
<evidence type="ECO:0000256" key="1">
    <source>
        <dbReference type="ARBA" id="ARBA00001946"/>
    </source>
</evidence>
<dbReference type="EMBL" id="BAABWN010000005">
    <property type="protein sequence ID" value="GAA6167977.1"/>
    <property type="molecule type" value="Genomic_DNA"/>
</dbReference>
<dbReference type="PROSITE" id="PS51462">
    <property type="entry name" value="NUDIX"/>
    <property type="match status" value="1"/>
</dbReference>
<proteinExistence type="predicted"/>
<dbReference type="InterPro" id="IPR000086">
    <property type="entry name" value="NUDIX_hydrolase_dom"/>
</dbReference>
<keyword evidence="5" id="KW-1185">Reference proteome</keyword>
<dbReference type="PANTHER" id="PTHR43222">
    <property type="entry name" value="NUDIX HYDROLASE 23"/>
    <property type="match status" value="1"/>
</dbReference>
<dbReference type="Proteomes" id="UP001465153">
    <property type="component" value="Unassembled WGS sequence"/>
</dbReference>
<protein>
    <submittedName>
        <fullName evidence="4">NUDIX hydrolase</fullName>
    </submittedName>
</protein>
<evidence type="ECO:0000259" key="3">
    <source>
        <dbReference type="PROSITE" id="PS51462"/>
    </source>
</evidence>
<dbReference type="InterPro" id="IPR029401">
    <property type="entry name" value="Nudix_N"/>
</dbReference>
<dbReference type="Pfam" id="PF14803">
    <property type="entry name" value="Zn_ribbon_Nudix"/>
    <property type="match status" value="1"/>
</dbReference>
<dbReference type="Gene3D" id="2.20.70.10">
    <property type="match status" value="1"/>
</dbReference>
<name>A0ABQ0A8K2_9GAMM</name>
<keyword evidence="2 4" id="KW-0378">Hydrolase</keyword>
<accession>A0ABQ0A8K2</accession>
<comment type="caution">
    <text evidence="4">The sequence shown here is derived from an EMBL/GenBank/DDBJ whole genome shotgun (WGS) entry which is preliminary data.</text>
</comment>
<dbReference type="Pfam" id="PF00293">
    <property type="entry name" value="NUDIX"/>
    <property type="match status" value="1"/>
</dbReference>
<gene>
    <name evidence="4" type="ORF">NBRC116591_17880</name>
</gene>
<dbReference type="Gene3D" id="3.90.79.10">
    <property type="entry name" value="Nucleoside Triphosphate Pyrophosphohydrolase"/>
    <property type="match status" value="1"/>
</dbReference>
<comment type="cofactor">
    <cofactor evidence="1">
        <name>Mg(2+)</name>
        <dbReference type="ChEBI" id="CHEBI:18420"/>
    </cofactor>
</comment>
<dbReference type="PROSITE" id="PS00893">
    <property type="entry name" value="NUDIX_BOX"/>
    <property type="match status" value="1"/>
</dbReference>